<dbReference type="PANTHER" id="PTHR11075">
    <property type="entry name" value="PEPTIDE CHAIN RELEASE FACTOR"/>
    <property type="match status" value="1"/>
</dbReference>
<dbReference type="KEGG" id="pic:PICST_28388"/>
<dbReference type="InterPro" id="IPR000352">
    <property type="entry name" value="Pep_chain_release_fac_I"/>
</dbReference>
<evidence type="ECO:0000313" key="3">
    <source>
        <dbReference type="EMBL" id="EAZ63833.1"/>
    </source>
</evidence>
<evidence type="ECO:0000259" key="2">
    <source>
        <dbReference type="Pfam" id="PF00472"/>
    </source>
</evidence>
<keyword evidence="4" id="KW-1185">Reference proteome</keyword>
<protein>
    <recommendedName>
        <fullName evidence="2">Prokaryotic-type class I peptide chain release factors domain-containing protein</fullName>
    </recommendedName>
</protein>
<dbReference type="RefSeq" id="XP_001387856.1">
    <property type="nucleotide sequence ID" value="XM_001387819.1"/>
</dbReference>
<proteinExistence type="predicted"/>
<dbReference type="GO" id="GO:0005762">
    <property type="term" value="C:mitochondrial large ribosomal subunit"/>
    <property type="evidence" value="ECO:0007669"/>
    <property type="project" value="TreeGrafter"/>
</dbReference>
<dbReference type="InterPro" id="IPR052104">
    <property type="entry name" value="Mito_Release_Factor_mL62"/>
</dbReference>
<sequence>MASILTYTSTRRIQPYLLCFSRNSFSGQFFTCRTFFQTPVPRNSSSISDEFSKDDIDKAKAWLQSFTVEQIPTHIFDISYSRSSGAGGQKVNKTSSKATVALEPSQWLDPQYCYWIPLPVRRQISAKKIRYETKKGGILIQSDTTRNRDVNTDECFRKLLQEIKDTTFFAGEVSEEDKKRWEEIREDAKEKRMFNKKKQSDKKKSRQKKFDW</sequence>
<name>A3GFW6_PICST</name>
<comment type="caution">
    <text evidence="3">The sequence shown here is derived from an EMBL/GenBank/DDBJ whole genome shotgun (WGS) entry which is preliminary data.</text>
</comment>
<evidence type="ECO:0000313" key="4">
    <source>
        <dbReference type="Proteomes" id="UP000002258"/>
    </source>
</evidence>
<dbReference type="OrthoDB" id="270639at2759"/>
<dbReference type="GeneID" id="4851165"/>
<dbReference type="SUPFAM" id="SSF110916">
    <property type="entry name" value="Peptidyl-tRNA hydrolase domain-like"/>
    <property type="match status" value="1"/>
</dbReference>
<dbReference type="EMBL" id="AAVQ01000001">
    <property type="protein sequence ID" value="EAZ63833.1"/>
    <property type="molecule type" value="Genomic_DNA"/>
</dbReference>
<feature type="domain" description="Prokaryotic-type class I peptide chain release factors" evidence="2">
    <location>
        <begin position="70"/>
        <end position="206"/>
    </location>
</feature>
<dbReference type="InParanoid" id="A3GFW6"/>
<dbReference type="GO" id="GO:0070126">
    <property type="term" value="P:mitochondrial translational termination"/>
    <property type="evidence" value="ECO:0007669"/>
    <property type="project" value="TreeGrafter"/>
</dbReference>
<dbReference type="FunCoup" id="A3GFW6">
    <property type="interactions" value="257"/>
</dbReference>
<dbReference type="PANTHER" id="PTHR11075:SF54">
    <property type="entry name" value="LARGE RIBOSOMAL SUBUNIT PROTEIN ML62"/>
    <property type="match status" value="1"/>
</dbReference>
<dbReference type="STRING" id="322104.A3GFW6"/>
<organism evidence="3 4">
    <name type="scientific">Scheffersomyces stipitis (strain ATCC 58785 / CBS 6054 / NBRC 10063 / NRRL Y-11545)</name>
    <name type="common">Yeast</name>
    <name type="synonym">Pichia stipitis</name>
    <dbReference type="NCBI Taxonomy" id="322104"/>
    <lineage>
        <taxon>Eukaryota</taxon>
        <taxon>Fungi</taxon>
        <taxon>Dikarya</taxon>
        <taxon>Ascomycota</taxon>
        <taxon>Saccharomycotina</taxon>
        <taxon>Pichiomycetes</taxon>
        <taxon>Debaryomycetaceae</taxon>
        <taxon>Scheffersomyces</taxon>
    </lineage>
</organism>
<dbReference type="OMA" id="WYNSFDA"/>
<dbReference type="AlphaFoldDB" id="A3GFW6"/>
<evidence type="ECO:0000256" key="1">
    <source>
        <dbReference type="SAM" id="MobiDB-lite"/>
    </source>
</evidence>
<dbReference type="Gene3D" id="3.30.160.20">
    <property type="match status" value="1"/>
</dbReference>
<reference evidence="3 4" key="1">
    <citation type="journal article" date="2007" name="Nat. Biotechnol.">
        <title>Genome sequence of the lignocellulose-bioconverting and xylose-fermenting yeast Pichia stipitis.</title>
        <authorList>
            <person name="Jeffries T.W."/>
            <person name="Grigoriev I.V."/>
            <person name="Grimwood J."/>
            <person name="Laplaza J.M."/>
            <person name="Aerts A."/>
            <person name="Salamov A."/>
            <person name="Schmutz J."/>
            <person name="Lindquist E."/>
            <person name="Dehal P."/>
            <person name="Shapiro H."/>
            <person name="Jin Y.S."/>
            <person name="Passoth V."/>
            <person name="Richardson P.M."/>
        </authorList>
    </citation>
    <scope>NUCLEOTIDE SEQUENCE [LARGE SCALE GENOMIC DNA]</scope>
    <source>
        <strain evidence="4">ATCC 58785 / CBS 6054 / NBRC 10063 / NRRL Y-11545</strain>
    </source>
</reference>
<dbReference type="Pfam" id="PF00472">
    <property type="entry name" value="RF-1"/>
    <property type="match status" value="1"/>
</dbReference>
<accession>A3GFW6</accession>
<feature type="compositionally biased region" description="Basic residues" evidence="1">
    <location>
        <begin position="194"/>
        <end position="212"/>
    </location>
</feature>
<dbReference type="GO" id="GO:0016150">
    <property type="term" value="F:translation release factor activity, codon nonspecific"/>
    <property type="evidence" value="ECO:0007669"/>
    <property type="project" value="TreeGrafter"/>
</dbReference>
<dbReference type="eggNOG" id="KOG3429">
    <property type="taxonomic scope" value="Eukaryota"/>
</dbReference>
<dbReference type="Proteomes" id="UP000002258">
    <property type="component" value="Chromosome 1"/>
</dbReference>
<feature type="region of interest" description="Disordered" evidence="1">
    <location>
        <begin position="190"/>
        <end position="212"/>
    </location>
</feature>
<dbReference type="GO" id="GO:0004045">
    <property type="term" value="F:peptidyl-tRNA hydrolase activity"/>
    <property type="evidence" value="ECO:0007669"/>
    <property type="project" value="TreeGrafter"/>
</dbReference>
<gene>
    <name evidence="3" type="ORF">PICST_28388</name>
</gene>
<dbReference type="HOGENOM" id="CLU_089470_0_1_1"/>